<dbReference type="Gene3D" id="3.30.1910.10">
    <property type="entry name" value="so0334 like domain"/>
    <property type="match status" value="1"/>
</dbReference>
<comment type="caution">
    <text evidence="1">The sequence shown here is derived from an EMBL/GenBank/DDBJ whole genome shotgun (WGS) entry which is preliminary data.</text>
</comment>
<sequence length="74" mass="8502">MRRFPVYSPKLIAKHVRIFAKGVIWVKDLGVIYFDGGKLMIPRWCRPKVKQAITEMNALILAEKQSIQTCRVSG</sequence>
<dbReference type="AlphaFoldDB" id="A0A3L8Q180"/>
<evidence type="ECO:0000313" key="1">
    <source>
        <dbReference type="EMBL" id="RLV60578.1"/>
    </source>
</evidence>
<dbReference type="RefSeq" id="WP_121838185.1">
    <property type="nucleotide sequence ID" value="NZ_ML014763.1"/>
</dbReference>
<organism evidence="1 2">
    <name type="scientific">Parashewanella curva</name>
    <dbReference type="NCBI Taxonomy" id="2338552"/>
    <lineage>
        <taxon>Bacteria</taxon>
        <taxon>Pseudomonadati</taxon>
        <taxon>Pseudomonadota</taxon>
        <taxon>Gammaproteobacteria</taxon>
        <taxon>Alteromonadales</taxon>
        <taxon>Shewanellaceae</taxon>
        <taxon>Parashewanella</taxon>
    </lineage>
</organism>
<gene>
    <name evidence="1" type="ORF">D5018_06415</name>
</gene>
<proteinExistence type="predicted"/>
<dbReference type="EMBL" id="QZEI01000014">
    <property type="protein sequence ID" value="RLV60578.1"/>
    <property type="molecule type" value="Genomic_DNA"/>
</dbReference>
<name>A0A3L8Q180_9GAMM</name>
<reference evidence="1 2" key="1">
    <citation type="submission" date="2018-09" db="EMBL/GenBank/DDBJ databases">
        <title>Phylogeny of the Shewanellaceae, and recommendation for two new genera, Pseudoshewanella and Parashewanella.</title>
        <authorList>
            <person name="Wang G."/>
        </authorList>
    </citation>
    <scope>NUCLEOTIDE SEQUENCE [LARGE SCALE GENOMIC DNA]</scope>
    <source>
        <strain evidence="1 2">C51</strain>
    </source>
</reference>
<evidence type="ECO:0000313" key="2">
    <source>
        <dbReference type="Proteomes" id="UP000281474"/>
    </source>
</evidence>
<keyword evidence="2" id="KW-1185">Reference proteome</keyword>
<dbReference type="InterPro" id="IPR009491">
    <property type="entry name" value="DUF1107"/>
</dbReference>
<dbReference type="Pfam" id="PF06526">
    <property type="entry name" value="DUF1107"/>
    <property type="match status" value="1"/>
</dbReference>
<dbReference type="OrthoDB" id="5588896at2"/>
<protein>
    <submittedName>
        <fullName evidence="1">DUF1107 family protein</fullName>
    </submittedName>
</protein>
<accession>A0A3L8Q180</accession>
<dbReference type="Proteomes" id="UP000281474">
    <property type="component" value="Unassembled WGS sequence"/>
</dbReference>